<name>A0A8S9Q8D8_BRACR</name>
<dbReference type="AlphaFoldDB" id="A0A8S9Q8D8"/>
<reference evidence="1" key="1">
    <citation type="submission" date="2019-12" db="EMBL/GenBank/DDBJ databases">
        <title>Genome sequencing and annotation of Brassica cretica.</title>
        <authorList>
            <person name="Studholme D.J."/>
            <person name="Sarris P."/>
        </authorList>
    </citation>
    <scope>NUCLEOTIDE SEQUENCE</scope>
    <source>
        <strain evidence="1">PFS-109/04</strain>
        <tissue evidence="1">Leaf</tissue>
    </source>
</reference>
<protein>
    <submittedName>
        <fullName evidence="1">Uncharacterized protein</fullName>
    </submittedName>
</protein>
<evidence type="ECO:0000313" key="1">
    <source>
        <dbReference type="EMBL" id="KAF3535952.1"/>
    </source>
</evidence>
<dbReference type="Proteomes" id="UP000712600">
    <property type="component" value="Unassembled WGS sequence"/>
</dbReference>
<dbReference type="EMBL" id="QGKX02001290">
    <property type="protein sequence ID" value="KAF3535952.1"/>
    <property type="molecule type" value="Genomic_DNA"/>
</dbReference>
<evidence type="ECO:0000313" key="2">
    <source>
        <dbReference type="Proteomes" id="UP000712600"/>
    </source>
</evidence>
<gene>
    <name evidence="1" type="ORF">F2Q69_00021803</name>
</gene>
<sequence length="208" mass="23387">MTRTLFTSSHHVATGTVQVRVDIWKPVCPHLGLPYGDRDGKSPGSHMATGLSAPHHMATGKIQVRVTIWRPDCPHVGSPFRDRDGTNPGRHMATSLLTPRVAIWRPVQYESGSTYGDRLATNYGRHMATVTVRTQVTIWRPARRPSLSPYGDTTGPSQHCALSSRLHRFLLLASVTLSLVSSRSELPLEFYEKHRQDLFFSYRFKLIV</sequence>
<proteinExistence type="predicted"/>
<comment type="caution">
    <text evidence="1">The sequence shown here is derived from an EMBL/GenBank/DDBJ whole genome shotgun (WGS) entry which is preliminary data.</text>
</comment>
<accession>A0A8S9Q8D8</accession>
<organism evidence="1 2">
    <name type="scientific">Brassica cretica</name>
    <name type="common">Mustard</name>
    <dbReference type="NCBI Taxonomy" id="69181"/>
    <lineage>
        <taxon>Eukaryota</taxon>
        <taxon>Viridiplantae</taxon>
        <taxon>Streptophyta</taxon>
        <taxon>Embryophyta</taxon>
        <taxon>Tracheophyta</taxon>
        <taxon>Spermatophyta</taxon>
        <taxon>Magnoliopsida</taxon>
        <taxon>eudicotyledons</taxon>
        <taxon>Gunneridae</taxon>
        <taxon>Pentapetalae</taxon>
        <taxon>rosids</taxon>
        <taxon>malvids</taxon>
        <taxon>Brassicales</taxon>
        <taxon>Brassicaceae</taxon>
        <taxon>Brassiceae</taxon>
        <taxon>Brassica</taxon>
    </lineage>
</organism>